<dbReference type="RefSeq" id="WP_319965191.1">
    <property type="nucleotide sequence ID" value="NZ_JAXAVW010000005.1"/>
</dbReference>
<evidence type="ECO:0000313" key="3">
    <source>
        <dbReference type="Proteomes" id="UP001285521"/>
    </source>
</evidence>
<dbReference type="EMBL" id="JAXAVW010000005">
    <property type="protein sequence ID" value="MDX8030181.1"/>
    <property type="molecule type" value="Genomic_DNA"/>
</dbReference>
<keyword evidence="3" id="KW-1185">Reference proteome</keyword>
<dbReference type="InterPro" id="IPR056726">
    <property type="entry name" value="DUF7824"/>
</dbReference>
<dbReference type="Pfam" id="PF25148">
    <property type="entry name" value="DUF7824"/>
    <property type="match status" value="1"/>
</dbReference>
<evidence type="ECO:0000259" key="1">
    <source>
        <dbReference type="Pfam" id="PF25148"/>
    </source>
</evidence>
<comment type="caution">
    <text evidence="2">The sequence shown here is derived from an EMBL/GenBank/DDBJ whole genome shotgun (WGS) entry which is preliminary data.</text>
</comment>
<sequence>MSFERIQALIESDQLLALGEVLKSLTPEERKERAADLVAYEKARRASGRNWEHQAAMHIAGIGLLPNASTLAPWLVRYQIWWHRMSQENGTIEALDVLRHRDLAWLPDLVARIATRMPTREPGRHDLLRIVLEFCGDNPPDSDGFLLAFMDFGGHTRWRPAFDALIPHVLEVVGAGAIFANTWQWPRFLAERADRQVLLDGCLARLQQGGSVKEMEGFLALHKTLDVTLDETAEHARDYVAMLPDSRSTVATLAQDRLKMLDEARKLDFGLLCDASRWVFGRTEKKLIRAQLTWLGTHAKSTPDEVVLTAAELFAHESDDLRGQAVKLVAKLLPKISDATKTELLALAGQLPADMAEQLGSTTTQEVAAALVPFVPKPFPGPITTLDELTGEALSLFGRNARYVDPITAERIIAAIVRFAWQDREAIAKAFQPIYDKYPWIQNRDAYNTYPDHAKRTAWTEFLAVLSVVSAPPNEAESALDPDQAWLVQLNRARSGSVGQQLTLRLHEIEQGLEKSPRPALISTPTAMSGLLDPATLLERLAEAEAEGWEPWPHDLKQACHRLPLEVDAEAFASLRSKAGERLRELISFRADPVIAVEERTYRYPTYYRGQQEVTDFGLLVTVTPGLEEPEQHLRAYDEWGPMIEWWPSVLPSQREVVAAHLVPHLRSRTASKGNDGPLLPMLAEADGPVGPALHLALAYGLAAEATVGRACAVDGLLILASRGQLDGQTLGDLLGQLLDRGDIALNRVVPGLRDAARSGASAQIWDALKSALPKLWSHNRVADVIELAVELAQQLKPSGEVGGLAEVAARKGSSKAVVQAKRLVNALS</sequence>
<protein>
    <submittedName>
        <fullName evidence="2">DUF6493 family protein</fullName>
    </submittedName>
</protein>
<evidence type="ECO:0000313" key="2">
    <source>
        <dbReference type="EMBL" id="MDX8030181.1"/>
    </source>
</evidence>
<organism evidence="2 3">
    <name type="scientific">Lentzea miocenica</name>
    <dbReference type="NCBI Taxonomy" id="3095431"/>
    <lineage>
        <taxon>Bacteria</taxon>
        <taxon>Bacillati</taxon>
        <taxon>Actinomycetota</taxon>
        <taxon>Actinomycetes</taxon>
        <taxon>Pseudonocardiales</taxon>
        <taxon>Pseudonocardiaceae</taxon>
        <taxon>Lentzea</taxon>
    </lineage>
</organism>
<reference evidence="2 3" key="2">
    <citation type="submission" date="2023-11" db="EMBL/GenBank/DDBJ databases">
        <authorList>
            <person name="Lara A.C."/>
            <person name="Chronakova A."/>
        </authorList>
    </citation>
    <scope>NUCLEOTIDE SEQUENCE [LARGE SCALE GENOMIC DNA]</scope>
    <source>
        <strain evidence="2 3">BCCO 10_0856</strain>
    </source>
</reference>
<dbReference type="Proteomes" id="UP001285521">
    <property type="component" value="Unassembled WGS sequence"/>
</dbReference>
<proteinExistence type="predicted"/>
<accession>A0ABU4SWA5</accession>
<gene>
    <name evidence="2" type="ORF">SK803_08160</name>
</gene>
<feature type="domain" description="DUF7824" evidence="1">
    <location>
        <begin position="394"/>
        <end position="593"/>
    </location>
</feature>
<name>A0ABU4SWA5_9PSEU</name>
<reference evidence="2 3" key="1">
    <citation type="submission" date="2023-11" db="EMBL/GenBank/DDBJ databases">
        <title>Lentzea sokolovensis, sp. nov., Lentzea kristufkii, sp. nov., and Lentzea miocenensis, sp. nov., rare actinobacteria from Sokolov Coal Basin, Miocene lacustrine sediment, Czech Republic.</title>
        <authorList>
            <person name="Lara A."/>
            <person name="Kotroba L."/>
            <person name="Nouioui I."/>
            <person name="Neumann-Schaal M."/>
            <person name="Mast Y."/>
            <person name="Chronakova A."/>
        </authorList>
    </citation>
    <scope>NUCLEOTIDE SEQUENCE [LARGE SCALE GENOMIC DNA]</scope>
    <source>
        <strain evidence="2 3">BCCO 10_0856</strain>
    </source>
</reference>